<proteinExistence type="inferred from homology"/>
<feature type="binding site" evidence="4">
    <location>
        <position position="228"/>
    </location>
    <ligand>
        <name>a divalent metal cation</name>
        <dbReference type="ChEBI" id="CHEBI:60240"/>
        <label>1</label>
    </ligand>
</feature>
<evidence type="ECO:0000256" key="4">
    <source>
        <dbReference type="PIRSR" id="PIRSR602678-1"/>
    </source>
</evidence>
<dbReference type="Proteomes" id="UP000535491">
    <property type="component" value="Unassembled WGS sequence"/>
</dbReference>
<dbReference type="PANTHER" id="PTHR13799">
    <property type="entry name" value="NGG1 INTERACTING FACTOR 3"/>
    <property type="match status" value="1"/>
</dbReference>
<accession>A0A7W1WP51</accession>
<evidence type="ECO:0000313" key="5">
    <source>
        <dbReference type="EMBL" id="MBA4493477.1"/>
    </source>
</evidence>
<keyword evidence="3 4" id="KW-0479">Metal-binding</keyword>
<comment type="similarity">
    <text evidence="1">Belongs to the GTP cyclohydrolase I type 2/NIF3 family.</text>
</comment>
<gene>
    <name evidence="5" type="ORF">H1191_04055</name>
</gene>
<dbReference type="Gene3D" id="3.40.1390.30">
    <property type="entry name" value="NIF3 (NGG1p interacting factor 3)-like"/>
    <property type="match status" value="2"/>
</dbReference>
<dbReference type="GO" id="GO:0005737">
    <property type="term" value="C:cytoplasm"/>
    <property type="evidence" value="ECO:0007669"/>
    <property type="project" value="TreeGrafter"/>
</dbReference>
<dbReference type="EMBL" id="JACEIQ010000002">
    <property type="protein sequence ID" value="MBA4493477.1"/>
    <property type="molecule type" value="Genomic_DNA"/>
</dbReference>
<protein>
    <recommendedName>
        <fullName evidence="2">GTP cyclohydrolase 1 type 2 homolog</fullName>
    </recommendedName>
</protein>
<organism evidence="5 6">
    <name type="scientific">Paenactinomyces guangxiensis</name>
    <dbReference type="NCBI Taxonomy" id="1490290"/>
    <lineage>
        <taxon>Bacteria</taxon>
        <taxon>Bacillati</taxon>
        <taxon>Bacillota</taxon>
        <taxon>Bacilli</taxon>
        <taxon>Bacillales</taxon>
        <taxon>Thermoactinomycetaceae</taxon>
        <taxon>Paenactinomyces</taxon>
    </lineage>
</organism>
<sequence length="264" mass="29900">MAITVQNILDKLMEPVGKIPNTVDTLKSGDPNMEVKGITTSFMPTHYVIHQSIKMGANLLITHEGLFYSHMDNTETLKSDPVYNEKRRLIDESGIAIYRFHDYWHRYQPDGIMVGLIQALGWQPYVDENQPAATILTVPVMTVREIAEYVKNRLGIKFVRVTGDLSTPCTRIGLLAGYRGGGDLSIPLFEKENLDLIISGEGPEWETPEYVRDAVYQGKQKAFIVLGHAESEEPGMKYLSEWMKTIFPSIPIHFVPEKQTFQVI</sequence>
<keyword evidence="6" id="KW-1185">Reference proteome</keyword>
<name>A0A7W1WP51_9BACL</name>
<evidence type="ECO:0000256" key="1">
    <source>
        <dbReference type="ARBA" id="ARBA00006964"/>
    </source>
</evidence>
<dbReference type="GO" id="GO:0046872">
    <property type="term" value="F:metal ion binding"/>
    <property type="evidence" value="ECO:0007669"/>
    <property type="project" value="UniProtKB-KW"/>
</dbReference>
<dbReference type="InterPro" id="IPR002678">
    <property type="entry name" value="DUF34/NIF3"/>
</dbReference>
<dbReference type="RefSeq" id="WP_181750706.1">
    <property type="nucleotide sequence ID" value="NZ_JACEIQ010000002.1"/>
</dbReference>
<reference evidence="5 6" key="1">
    <citation type="submission" date="2020-07" db="EMBL/GenBank/DDBJ databases">
        <authorList>
            <person name="Feng H."/>
        </authorList>
    </citation>
    <scope>NUCLEOTIDE SEQUENCE [LARGE SCALE GENOMIC DNA]</scope>
    <source>
        <strain evidence="6">s-10</strain>
    </source>
</reference>
<evidence type="ECO:0000256" key="3">
    <source>
        <dbReference type="ARBA" id="ARBA00022723"/>
    </source>
</evidence>
<feature type="binding site" evidence="4">
    <location>
        <position position="63"/>
    </location>
    <ligand>
        <name>a divalent metal cation</name>
        <dbReference type="ChEBI" id="CHEBI:60240"/>
        <label>1</label>
    </ligand>
</feature>
<evidence type="ECO:0000313" key="6">
    <source>
        <dbReference type="Proteomes" id="UP000535491"/>
    </source>
</evidence>
<evidence type="ECO:0000256" key="2">
    <source>
        <dbReference type="ARBA" id="ARBA00022112"/>
    </source>
</evidence>
<dbReference type="InterPro" id="IPR036069">
    <property type="entry name" value="DUF34/NIF3_sf"/>
</dbReference>
<dbReference type="SUPFAM" id="SSF102705">
    <property type="entry name" value="NIF3 (NGG1p interacting factor 3)-like"/>
    <property type="match status" value="1"/>
</dbReference>
<feature type="binding site" evidence="4">
    <location>
        <position position="232"/>
    </location>
    <ligand>
        <name>a divalent metal cation</name>
        <dbReference type="ChEBI" id="CHEBI:60240"/>
        <label>1</label>
    </ligand>
</feature>
<dbReference type="AlphaFoldDB" id="A0A7W1WP51"/>
<dbReference type="PANTHER" id="PTHR13799:SF14">
    <property type="entry name" value="GTP CYCLOHYDROLASE 1 TYPE 2 HOMOLOG"/>
    <property type="match status" value="1"/>
</dbReference>
<comment type="caution">
    <text evidence="5">The sequence shown here is derived from an EMBL/GenBank/DDBJ whole genome shotgun (WGS) entry which is preliminary data.</text>
</comment>
<dbReference type="Pfam" id="PF01784">
    <property type="entry name" value="DUF34_NIF3"/>
    <property type="match status" value="1"/>
</dbReference>